<comment type="caution">
    <text evidence="1">The sequence shown here is derived from an EMBL/GenBank/DDBJ whole genome shotgun (WGS) entry which is preliminary data.</text>
</comment>
<evidence type="ECO:0000313" key="1">
    <source>
        <dbReference type="EMBL" id="KAF5827514.1"/>
    </source>
</evidence>
<accession>A0ABQ7FYT2</accession>
<evidence type="ECO:0008006" key="3">
    <source>
        <dbReference type="Google" id="ProtNLM"/>
    </source>
</evidence>
<name>A0ABQ7FYT2_DUNSA</name>
<sequence length="140" mass="15553">MAGKDINEVAKRELKDAASYLFFEWDGSSANVLAHSFEDGPKLNELPPIAKSVENRDEAIKHGLTLQGTRYEVHRHHPPLVYGRTMSDNPEESVGIALCMVENTASGKPIFGLITYQMPNISARMVPILQQFCTEHLTTA</sequence>
<dbReference type="InterPro" id="IPR036140">
    <property type="entry name" value="PFN_sf"/>
</dbReference>
<organism evidence="1 2">
    <name type="scientific">Dunaliella salina</name>
    <name type="common">Green alga</name>
    <name type="synonym">Protococcus salinus</name>
    <dbReference type="NCBI Taxonomy" id="3046"/>
    <lineage>
        <taxon>Eukaryota</taxon>
        <taxon>Viridiplantae</taxon>
        <taxon>Chlorophyta</taxon>
        <taxon>core chlorophytes</taxon>
        <taxon>Chlorophyceae</taxon>
        <taxon>CS clade</taxon>
        <taxon>Chlamydomonadales</taxon>
        <taxon>Dunaliellaceae</taxon>
        <taxon>Dunaliella</taxon>
    </lineage>
</organism>
<evidence type="ECO:0000313" key="2">
    <source>
        <dbReference type="Proteomes" id="UP000815325"/>
    </source>
</evidence>
<proteinExistence type="predicted"/>
<dbReference type="PANTHER" id="PTHR41752">
    <property type="entry name" value="PROFILIN"/>
    <property type="match status" value="1"/>
</dbReference>
<keyword evidence="2" id="KW-1185">Reference proteome</keyword>
<reference evidence="1" key="1">
    <citation type="submission" date="2017-08" db="EMBL/GenBank/DDBJ databases">
        <authorList>
            <person name="Polle J.E."/>
            <person name="Barry K."/>
            <person name="Cushman J."/>
            <person name="Schmutz J."/>
            <person name="Tran D."/>
            <person name="Hathwaick L.T."/>
            <person name="Yim W.C."/>
            <person name="Jenkins J."/>
            <person name="Mckie-Krisberg Z.M."/>
            <person name="Prochnik S."/>
            <person name="Lindquist E."/>
            <person name="Dockter R.B."/>
            <person name="Adam C."/>
            <person name="Molina H."/>
            <person name="Bunkerborg J."/>
            <person name="Jin E."/>
            <person name="Buchheim M."/>
            <person name="Magnuson J."/>
        </authorList>
    </citation>
    <scope>NUCLEOTIDE SEQUENCE</scope>
    <source>
        <strain evidence="1">CCAP 19/18</strain>
    </source>
</reference>
<dbReference type="Proteomes" id="UP000815325">
    <property type="component" value="Unassembled WGS sequence"/>
</dbReference>
<dbReference type="EMBL" id="MU070485">
    <property type="protein sequence ID" value="KAF5827514.1"/>
    <property type="molecule type" value="Genomic_DNA"/>
</dbReference>
<dbReference type="PANTHER" id="PTHR41752:SF1">
    <property type="entry name" value="PROFILIN"/>
    <property type="match status" value="1"/>
</dbReference>
<gene>
    <name evidence="1" type="ORF">DUNSADRAFT_539</name>
</gene>
<dbReference type="SUPFAM" id="SSF55770">
    <property type="entry name" value="Profilin (actin-binding protein)"/>
    <property type="match status" value="1"/>
</dbReference>
<protein>
    <recommendedName>
        <fullName evidence="3">Profilin</fullName>
    </recommendedName>
</protein>